<evidence type="ECO:0000256" key="5">
    <source>
        <dbReference type="ARBA" id="ARBA00022771"/>
    </source>
</evidence>
<dbReference type="Proteomes" id="UP001378592">
    <property type="component" value="Unassembled WGS sequence"/>
</dbReference>
<dbReference type="InterPro" id="IPR052097">
    <property type="entry name" value="SET-MYND_domain_protein"/>
</dbReference>
<dbReference type="InterPro" id="IPR011990">
    <property type="entry name" value="TPR-like_helical_dom_sf"/>
</dbReference>
<dbReference type="Gene3D" id="6.10.140.2220">
    <property type="match status" value="1"/>
</dbReference>
<evidence type="ECO:0000256" key="4">
    <source>
        <dbReference type="ARBA" id="ARBA00022723"/>
    </source>
</evidence>
<evidence type="ECO:0000256" key="3">
    <source>
        <dbReference type="ARBA" id="ARBA00022691"/>
    </source>
</evidence>
<sequence>MAGDIEPSFASMFSPLTLQTDKRGFFLPYADNVIEIAGSAWLKNVFGKLKTDQERIKILFSETKLREAVHAPLDGLQPRRRPKDAVVAGKALQEGARALESQRPRHALQMLSQAVVRAPHPALDPAAGDTGSGGGELAVALAARAEALETLREYSLALRDLRAADKLGHPTLPRFQLLWRMARCHRGLQQPQRAAVALRAAMALLGAAGADNDKAKAHGARVLADDLAAAEAAAAADGPDAPEPPDARPAPPELTGGPGSLPGAARGVGVGSSDAAGRFAVATAPVAAGDTLLVETPLAACLLPDYCGSHCHHCMRPLLAPVACGACAGLAYCSDACARAAAPAHAVECPLADVLLASGMSILCRVALRLAAQAPGAGAFFDPHSAQRLKDDPAWAAYAAQLSRLESLVTHAERRPPEDMMQRSLMALLLLKMLQKAGFFARAAPPAQGEALSGAELRVGALLLRWLQLLQFNAHEVYETRMLARGRFRGAKPVYVGVAIYPSAALCNHECYPGLARYFVGTTLVLRALRPLRAGDALAENYGPAFVKFPLAARKKALLSRYWFNCTCQACCEDWPVFEHMDNGFRYRCSTKGCSQLVRLSQDVLEQPQQQQQGSKKKKKQPQPPPQQASVKCKGCQRRVGVAEAAREVQEAERTYADALDRMEAGDAQGAVPLFCAYVDRLHALGHPPRKNLHLAQEALRICMADAGNTWVAPDKE</sequence>
<evidence type="ECO:0000256" key="9">
    <source>
        <dbReference type="SAM" id="MobiDB-lite"/>
    </source>
</evidence>
<comment type="caution">
    <text evidence="11">The sequence shown here is derived from an EMBL/GenBank/DDBJ whole genome shotgun (WGS) entry which is preliminary data.</text>
</comment>
<dbReference type="SUPFAM" id="SSF144232">
    <property type="entry name" value="HIT/MYND zinc finger-like"/>
    <property type="match status" value="1"/>
</dbReference>
<feature type="coiled-coil region" evidence="8">
    <location>
        <begin position="642"/>
        <end position="669"/>
    </location>
</feature>
<feature type="region of interest" description="Disordered" evidence="9">
    <location>
        <begin position="605"/>
        <end position="631"/>
    </location>
</feature>
<dbReference type="GO" id="GO:0005634">
    <property type="term" value="C:nucleus"/>
    <property type="evidence" value="ECO:0007669"/>
    <property type="project" value="TreeGrafter"/>
</dbReference>
<keyword evidence="3" id="KW-0949">S-adenosyl-L-methionine</keyword>
<dbReference type="InterPro" id="IPR046341">
    <property type="entry name" value="SET_dom_sf"/>
</dbReference>
<dbReference type="SUPFAM" id="SSF82199">
    <property type="entry name" value="SET domain"/>
    <property type="match status" value="1"/>
</dbReference>
<keyword evidence="12" id="KW-1185">Reference proteome</keyword>
<dbReference type="GO" id="GO:0008168">
    <property type="term" value="F:methyltransferase activity"/>
    <property type="evidence" value="ECO:0007669"/>
    <property type="project" value="UniProtKB-KW"/>
</dbReference>
<dbReference type="InterPro" id="IPR002893">
    <property type="entry name" value="Znf_MYND"/>
</dbReference>
<dbReference type="SUPFAM" id="SSF48452">
    <property type="entry name" value="TPR-like"/>
    <property type="match status" value="1"/>
</dbReference>
<accession>A0AAN9VM66</accession>
<dbReference type="AlphaFoldDB" id="A0AAN9VM66"/>
<evidence type="ECO:0000259" key="10">
    <source>
        <dbReference type="PROSITE" id="PS50865"/>
    </source>
</evidence>
<dbReference type="EMBL" id="JAZDUA010000117">
    <property type="protein sequence ID" value="KAK7867520.1"/>
    <property type="molecule type" value="Genomic_DNA"/>
</dbReference>
<feature type="domain" description="MYND-type" evidence="10">
    <location>
        <begin position="311"/>
        <end position="349"/>
    </location>
</feature>
<dbReference type="Pfam" id="PF01753">
    <property type="entry name" value="zf-MYND"/>
    <property type="match status" value="1"/>
</dbReference>
<name>A0AAN9VM66_9ORTH</name>
<evidence type="ECO:0000256" key="1">
    <source>
        <dbReference type="ARBA" id="ARBA00022603"/>
    </source>
</evidence>
<dbReference type="GO" id="GO:0008270">
    <property type="term" value="F:zinc ion binding"/>
    <property type="evidence" value="ECO:0007669"/>
    <property type="project" value="UniProtKB-KW"/>
</dbReference>
<dbReference type="PANTHER" id="PTHR46165:SF5">
    <property type="entry name" value="RE32936P"/>
    <property type="match status" value="1"/>
</dbReference>
<evidence type="ECO:0000313" key="12">
    <source>
        <dbReference type="Proteomes" id="UP001378592"/>
    </source>
</evidence>
<keyword evidence="2" id="KW-0808">Transferase</keyword>
<dbReference type="GO" id="GO:0042051">
    <property type="term" value="P:compound eye photoreceptor development"/>
    <property type="evidence" value="ECO:0007669"/>
    <property type="project" value="TreeGrafter"/>
</dbReference>
<evidence type="ECO:0000256" key="8">
    <source>
        <dbReference type="SAM" id="Coils"/>
    </source>
</evidence>
<dbReference type="GO" id="GO:0005737">
    <property type="term" value="C:cytoplasm"/>
    <property type="evidence" value="ECO:0007669"/>
    <property type="project" value="TreeGrafter"/>
</dbReference>
<gene>
    <name evidence="11" type="ORF">R5R35_009420</name>
</gene>
<dbReference type="Gene3D" id="1.10.220.160">
    <property type="match status" value="1"/>
</dbReference>
<evidence type="ECO:0000256" key="2">
    <source>
        <dbReference type="ARBA" id="ARBA00022679"/>
    </source>
</evidence>
<keyword evidence="8" id="KW-0175">Coiled coil</keyword>
<dbReference type="InterPro" id="IPR044421">
    <property type="entry name" value="SMYD4_SET"/>
</dbReference>
<evidence type="ECO:0000256" key="6">
    <source>
        <dbReference type="ARBA" id="ARBA00022833"/>
    </source>
</evidence>
<keyword evidence="4" id="KW-0479">Metal-binding</keyword>
<protein>
    <recommendedName>
        <fullName evidence="10">MYND-type domain-containing protein</fullName>
    </recommendedName>
</protein>
<evidence type="ECO:0000313" key="11">
    <source>
        <dbReference type="EMBL" id="KAK7867520.1"/>
    </source>
</evidence>
<dbReference type="GO" id="GO:0042826">
    <property type="term" value="F:histone deacetylase binding"/>
    <property type="evidence" value="ECO:0007669"/>
    <property type="project" value="TreeGrafter"/>
</dbReference>
<feature type="compositionally biased region" description="Pro residues" evidence="9">
    <location>
        <begin position="241"/>
        <end position="252"/>
    </location>
</feature>
<proteinExistence type="predicted"/>
<dbReference type="GO" id="GO:0032259">
    <property type="term" value="P:methylation"/>
    <property type="evidence" value="ECO:0007669"/>
    <property type="project" value="UniProtKB-KW"/>
</dbReference>
<reference evidence="11 12" key="1">
    <citation type="submission" date="2024-03" db="EMBL/GenBank/DDBJ databases">
        <title>The genome assembly and annotation of the cricket Gryllus longicercus Weissman &amp; Gray.</title>
        <authorList>
            <person name="Szrajer S."/>
            <person name="Gray D."/>
            <person name="Ylla G."/>
        </authorList>
    </citation>
    <scope>NUCLEOTIDE SEQUENCE [LARGE SCALE GENOMIC DNA]</scope>
    <source>
        <strain evidence="11">DAG 2021-001</strain>
        <tissue evidence="11">Whole body minus gut</tissue>
    </source>
</reference>
<dbReference type="PROSITE" id="PS50865">
    <property type="entry name" value="ZF_MYND_2"/>
    <property type="match status" value="1"/>
</dbReference>
<evidence type="ECO:0000256" key="7">
    <source>
        <dbReference type="PROSITE-ProRule" id="PRU00134"/>
    </source>
</evidence>
<dbReference type="PANTHER" id="PTHR46165">
    <property type="entry name" value="SET AND MYND DOMAIN-CONTAINING PROTEIN 4"/>
    <property type="match status" value="1"/>
</dbReference>
<keyword evidence="5 7" id="KW-0863">Zinc-finger</keyword>
<dbReference type="Gene3D" id="1.25.40.10">
    <property type="entry name" value="Tetratricopeptide repeat domain"/>
    <property type="match status" value="1"/>
</dbReference>
<feature type="region of interest" description="Disordered" evidence="9">
    <location>
        <begin position="233"/>
        <end position="269"/>
    </location>
</feature>
<feature type="compositionally biased region" description="Gly residues" evidence="9">
    <location>
        <begin position="256"/>
        <end position="269"/>
    </location>
</feature>
<keyword evidence="6" id="KW-0862">Zinc</keyword>
<organism evidence="11 12">
    <name type="scientific">Gryllus longicercus</name>
    <dbReference type="NCBI Taxonomy" id="2509291"/>
    <lineage>
        <taxon>Eukaryota</taxon>
        <taxon>Metazoa</taxon>
        <taxon>Ecdysozoa</taxon>
        <taxon>Arthropoda</taxon>
        <taxon>Hexapoda</taxon>
        <taxon>Insecta</taxon>
        <taxon>Pterygota</taxon>
        <taxon>Neoptera</taxon>
        <taxon>Polyneoptera</taxon>
        <taxon>Orthoptera</taxon>
        <taxon>Ensifera</taxon>
        <taxon>Gryllidea</taxon>
        <taxon>Grylloidea</taxon>
        <taxon>Gryllidae</taxon>
        <taxon>Gryllinae</taxon>
        <taxon>Gryllus</taxon>
    </lineage>
</organism>
<keyword evidence="1" id="KW-0489">Methyltransferase</keyword>
<dbReference type="Gene3D" id="2.170.270.10">
    <property type="entry name" value="SET domain"/>
    <property type="match status" value="1"/>
</dbReference>
<dbReference type="CDD" id="cd10536">
    <property type="entry name" value="SET_SMYD4"/>
    <property type="match status" value="1"/>
</dbReference>